<gene>
    <name evidence="3" type="ORF">TTAC_LOCUS758</name>
</gene>
<evidence type="ECO:0000256" key="1">
    <source>
        <dbReference type="SAM" id="Coils"/>
    </source>
</evidence>
<reference evidence="3 4" key="2">
    <citation type="submission" date="2018-11" db="EMBL/GenBank/DDBJ databases">
        <authorList>
            <consortium name="Pathogen Informatics"/>
        </authorList>
    </citation>
    <scope>NUCLEOTIDE SEQUENCE [LARGE SCALE GENOMIC DNA]</scope>
</reference>
<sequence length="984" mass="106362">MDSLLTEELHHIPLEISKLQVESNLLSVSPNGLVFIARGNDLIVFSTSDYNQASSSYAQRKDKPLVNFKPTLCITLRHRITWLSVNCSGSLLLLAYGSSIQLLNIQRLSAHSPHGLLGNVLDIPKAEGAIREMAWNPADKHRFALVTTAGSVFMYLADPSQEPHINLIGCLPTSVQVQCTLTDIGKYGEQIDLYHNGEENLTFDNGEEWDTIIVELDFVTVNIQIFLSDLVVSWSPKGKQLALTGIGTLSESTPKSAAMNSTSIVQVDHDLKVKRIIPINALLNEHLKDLTEPRPISILWTSSYCFLLGVMDAKSGKEMRLVFITVLPKSEARLGKLPDFTSFGIGHCRYLMCLVPNSITLATVTWSPDAEECYLLDIPSITASNESPPVDSLPKLIKTLPLPTDSYPVAMHVGALTDSPDPLPLIIGLLANGAVFAFKIFPPKSIQAEDGSAPSLAAITSALSDVRPANTGENSTVEPPSPTQPIIEAANQFWKALRLQAETSANAWNHLHSVFEGNSLNLQQKSDANVVRRGVWDIERSLNNMDDFLRVVEEITGELRKASQLSVNEQTTSADFLDRLNGDVEAFHHRISDNNRVIAAAGLDPGAAAMLASLKRKSRAAESFLAELEDQVESLSAQLDARNERTNCLVGRNRSKSGFSMGDVGSPMEKIQATMATNARLIKCERYRLELISRMAGISISDCSSNNSKNTSTAPSLGGSAVSVDREQRDARIYRMLCAKDMCMTKTRVAKSSGLERLPIAKAPSTVAEVLELMRKEREREESQLIKSTPKSVCRTPLKAVGASSPPKAASQMNLPGQQKNLEISKLLASAASVPPVMLANGHPNSRGSGFSFAIATENVRTSTPVHKTIDKLQPLKGDAVFVPSSQKPPSSGVTSLSKAPIFVPSTSKSLTLPTRATPMAAPTTKVFGAPMSDSGGENFKPLSPRLPSPTTVTDAASTGAFAVTVSRKSPSFIPTSVQSTAQS</sequence>
<dbReference type="STRING" id="6205.A0A158RDJ7"/>
<evidence type="ECO:0000256" key="2">
    <source>
        <dbReference type="SAM" id="MobiDB-lite"/>
    </source>
</evidence>
<keyword evidence="4" id="KW-1185">Reference proteome</keyword>
<accession>A0A158RDJ7</accession>
<evidence type="ECO:0000313" key="5">
    <source>
        <dbReference type="WBParaSite" id="TTAC_0000075701-mRNA-1"/>
    </source>
</evidence>
<dbReference type="OrthoDB" id="248320at2759"/>
<keyword evidence="1" id="KW-0175">Coiled coil</keyword>
<dbReference type="EMBL" id="UYWX01000090">
    <property type="protein sequence ID" value="VDM16945.1"/>
    <property type="molecule type" value="Genomic_DNA"/>
</dbReference>
<reference evidence="5" key="1">
    <citation type="submission" date="2016-04" db="UniProtKB">
        <authorList>
            <consortium name="WormBaseParasite"/>
        </authorList>
    </citation>
    <scope>IDENTIFICATION</scope>
</reference>
<organism evidence="5">
    <name type="scientific">Hydatigena taeniaeformis</name>
    <name type="common">Feline tapeworm</name>
    <name type="synonym">Taenia taeniaeformis</name>
    <dbReference type="NCBI Taxonomy" id="6205"/>
    <lineage>
        <taxon>Eukaryota</taxon>
        <taxon>Metazoa</taxon>
        <taxon>Spiralia</taxon>
        <taxon>Lophotrochozoa</taxon>
        <taxon>Platyhelminthes</taxon>
        <taxon>Cestoda</taxon>
        <taxon>Eucestoda</taxon>
        <taxon>Cyclophyllidea</taxon>
        <taxon>Taeniidae</taxon>
        <taxon>Hydatigera</taxon>
    </lineage>
</organism>
<feature type="region of interest" description="Disordered" evidence="2">
    <location>
        <begin position="934"/>
        <end position="954"/>
    </location>
</feature>
<name>A0A158RDJ7_HYDTA</name>
<dbReference type="SUPFAM" id="SSF82171">
    <property type="entry name" value="DPP6 N-terminal domain-like"/>
    <property type="match status" value="1"/>
</dbReference>
<proteinExistence type="predicted"/>
<dbReference type="AlphaFoldDB" id="A0A158RDJ7"/>
<evidence type="ECO:0000313" key="4">
    <source>
        <dbReference type="Proteomes" id="UP000274429"/>
    </source>
</evidence>
<dbReference type="WBParaSite" id="TTAC_0000075701-mRNA-1">
    <property type="protein sequence ID" value="TTAC_0000075701-mRNA-1"/>
    <property type="gene ID" value="TTAC_0000075701"/>
</dbReference>
<feature type="coiled-coil region" evidence="1">
    <location>
        <begin position="611"/>
        <end position="645"/>
    </location>
</feature>
<dbReference type="Gene3D" id="2.130.10.10">
    <property type="entry name" value="YVTN repeat-like/Quinoprotein amine dehydrogenase"/>
    <property type="match status" value="1"/>
</dbReference>
<dbReference type="InterPro" id="IPR015943">
    <property type="entry name" value="WD40/YVTN_repeat-like_dom_sf"/>
</dbReference>
<evidence type="ECO:0000313" key="3">
    <source>
        <dbReference type="EMBL" id="VDM16945.1"/>
    </source>
</evidence>
<dbReference type="Proteomes" id="UP000274429">
    <property type="component" value="Unassembled WGS sequence"/>
</dbReference>
<protein>
    <submittedName>
        <fullName evidence="5">Nuclear pore complex protein Nup214</fullName>
    </submittedName>
</protein>